<dbReference type="GO" id="GO:0045944">
    <property type="term" value="P:positive regulation of transcription by RNA polymerase II"/>
    <property type="evidence" value="ECO:0007669"/>
    <property type="project" value="TreeGrafter"/>
</dbReference>
<organism evidence="5 6">
    <name type="scientific">Candida boidinii</name>
    <name type="common">Yeast</name>
    <dbReference type="NCBI Taxonomy" id="5477"/>
    <lineage>
        <taxon>Eukaryota</taxon>
        <taxon>Fungi</taxon>
        <taxon>Dikarya</taxon>
        <taxon>Ascomycota</taxon>
        <taxon>Saccharomycotina</taxon>
        <taxon>Pichiomycetes</taxon>
        <taxon>Pichiales</taxon>
        <taxon>Pichiaceae</taxon>
        <taxon>Ogataea</taxon>
        <taxon>Ogataea/Candida clade</taxon>
    </lineage>
</organism>
<dbReference type="GO" id="GO:0000976">
    <property type="term" value="F:transcription cis-regulatory region binding"/>
    <property type="evidence" value="ECO:0007669"/>
    <property type="project" value="TreeGrafter"/>
</dbReference>
<dbReference type="PANTHER" id="PTHR37534:SF49">
    <property type="entry name" value="LYSINE BIOSYNTHESIS REGULATORY PROTEIN LYS14"/>
    <property type="match status" value="1"/>
</dbReference>
<evidence type="ECO:0000256" key="3">
    <source>
        <dbReference type="SAM" id="MobiDB-lite"/>
    </source>
</evidence>
<feature type="compositionally biased region" description="Acidic residues" evidence="3">
    <location>
        <begin position="135"/>
        <end position="153"/>
    </location>
</feature>
<comment type="caution">
    <text evidence="5">The sequence shown here is derived from an EMBL/GenBank/DDBJ whole genome shotgun (WGS) entry which is preliminary data.</text>
</comment>
<keyword evidence="6" id="KW-1185">Reference proteome</keyword>
<feature type="compositionally biased region" description="Low complexity" evidence="3">
    <location>
        <begin position="884"/>
        <end position="915"/>
    </location>
</feature>
<proteinExistence type="predicted"/>
<dbReference type="GO" id="GO:0000981">
    <property type="term" value="F:DNA-binding transcription factor activity, RNA polymerase II-specific"/>
    <property type="evidence" value="ECO:0007669"/>
    <property type="project" value="InterPro"/>
</dbReference>
<accession>A0A9W6WFR6</accession>
<dbReference type="AlphaFoldDB" id="A0A9W6WFR6"/>
<dbReference type="Gene3D" id="4.10.240.10">
    <property type="entry name" value="Zn(2)-C6 fungal-type DNA-binding domain"/>
    <property type="match status" value="1"/>
</dbReference>
<evidence type="ECO:0000256" key="2">
    <source>
        <dbReference type="ARBA" id="ARBA00023242"/>
    </source>
</evidence>
<evidence type="ECO:0000256" key="1">
    <source>
        <dbReference type="ARBA" id="ARBA00004123"/>
    </source>
</evidence>
<feature type="compositionally biased region" description="Basic and acidic residues" evidence="3">
    <location>
        <begin position="154"/>
        <end position="165"/>
    </location>
</feature>
<reference evidence="5" key="1">
    <citation type="submission" date="2023-04" db="EMBL/GenBank/DDBJ databases">
        <title>Candida boidinii NBRC 10035.</title>
        <authorList>
            <person name="Ichikawa N."/>
            <person name="Sato H."/>
            <person name="Tonouchi N."/>
        </authorList>
    </citation>
    <scope>NUCLEOTIDE SEQUENCE</scope>
    <source>
        <strain evidence="5">NBRC 10035</strain>
    </source>
</reference>
<dbReference type="InterPro" id="IPR036864">
    <property type="entry name" value="Zn2-C6_fun-type_DNA-bd_sf"/>
</dbReference>
<feature type="region of interest" description="Disordered" evidence="3">
    <location>
        <begin position="62"/>
        <end position="168"/>
    </location>
</feature>
<dbReference type="Pfam" id="PF11951">
    <property type="entry name" value="Fungal_trans_2"/>
    <property type="match status" value="1"/>
</dbReference>
<dbReference type="Pfam" id="PF00172">
    <property type="entry name" value="Zn_clus"/>
    <property type="match status" value="1"/>
</dbReference>
<dbReference type="PROSITE" id="PS50048">
    <property type="entry name" value="ZN2_CY6_FUNGAL_2"/>
    <property type="match status" value="1"/>
</dbReference>
<gene>
    <name evidence="5" type="ORF">Cboi02_000162200</name>
</gene>
<feature type="compositionally biased region" description="Basic and acidic residues" evidence="3">
    <location>
        <begin position="92"/>
        <end position="101"/>
    </location>
</feature>
<feature type="domain" description="Zn(2)-C6 fungal-type" evidence="4">
    <location>
        <begin position="17"/>
        <end position="47"/>
    </location>
</feature>
<evidence type="ECO:0000259" key="4">
    <source>
        <dbReference type="PROSITE" id="PS50048"/>
    </source>
</evidence>
<evidence type="ECO:0000313" key="5">
    <source>
        <dbReference type="EMBL" id="GME68388.1"/>
    </source>
</evidence>
<evidence type="ECO:0000313" key="6">
    <source>
        <dbReference type="Proteomes" id="UP001165120"/>
    </source>
</evidence>
<dbReference type="GO" id="GO:0008270">
    <property type="term" value="F:zinc ion binding"/>
    <property type="evidence" value="ECO:0007669"/>
    <property type="project" value="InterPro"/>
</dbReference>
<keyword evidence="2" id="KW-0539">Nucleus</keyword>
<dbReference type="CDD" id="cd00067">
    <property type="entry name" value="GAL4"/>
    <property type="match status" value="1"/>
</dbReference>
<dbReference type="PANTHER" id="PTHR37534">
    <property type="entry name" value="TRANSCRIPTIONAL ACTIVATOR PROTEIN UGA3"/>
    <property type="match status" value="1"/>
</dbReference>
<dbReference type="EMBL" id="BSXN01000403">
    <property type="protein sequence ID" value="GME68388.1"/>
    <property type="molecule type" value="Genomic_DNA"/>
</dbReference>
<dbReference type="GO" id="GO:0005634">
    <property type="term" value="C:nucleus"/>
    <property type="evidence" value="ECO:0007669"/>
    <property type="project" value="UniProtKB-SubCell"/>
</dbReference>
<feature type="compositionally biased region" description="Polar residues" evidence="3">
    <location>
        <begin position="874"/>
        <end position="883"/>
    </location>
</feature>
<feature type="region of interest" description="Disordered" evidence="3">
    <location>
        <begin position="874"/>
        <end position="921"/>
    </location>
</feature>
<comment type="subcellular location">
    <subcellularLocation>
        <location evidence="1">Nucleus</location>
    </subcellularLocation>
</comment>
<dbReference type="PROSITE" id="PS00463">
    <property type="entry name" value="ZN2_CY6_FUNGAL_1"/>
    <property type="match status" value="1"/>
</dbReference>
<name>A0A9W6WFR6_CANBO</name>
<dbReference type="InterPro" id="IPR021858">
    <property type="entry name" value="Fun_TF"/>
</dbReference>
<dbReference type="SUPFAM" id="SSF57701">
    <property type="entry name" value="Zn2/Cys6 DNA-binding domain"/>
    <property type="match status" value="1"/>
</dbReference>
<dbReference type="Proteomes" id="UP001165120">
    <property type="component" value="Unassembled WGS sequence"/>
</dbReference>
<dbReference type="InterPro" id="IPR001138">
    <property type="entry name" value="Zn2Cys6_DnaBD"/>
</dbReference>
<feature type="compositionally biased region" description="Low complexity" evidence="3">
    <location>
        <begin position="63"/>
        <end position="74"/>
    </location>
</feature>
<sequence>MNESEAQRKKRRYSRNGCSNCKKRKIKCDESKPACNKCVKSNLDCVYKKNYIFKNDDTKKLTSSSLNSISEGSSRNTSMKSTGNSLCNSHNPDTKKSKDLKFQFQKMRWKVSDNGMPPNKKRSTIKFPIQTEKSNEEDEIENKDEDDDEDEGDKDISEQQRDKKMGHSVKIKTEYNNNNNNNSDNGVDLQYFQNQQNKNYQNLSQQSVDEAMILEHQFTNDITNLITNQENLVSDLVSNIQSIPDFDIDDFNFQENETNLMINDHFKYSNLSYDFNESLKNSFDDLKFNSICKNLNISTTSIEYTHLKSFMTNVQSILYPLATSYLKSPFITPFIEESTNSLYLKYAMLASGARFLFEKFKIDRLIKNSARVVDNHQGDHIIGSNDSTNTAGADYDDEELHSMILLNDKYRIYYLTQCFKYLQLSLDNIDFLNENISSAILTSLLLCSDLSSNENDDKWELHLKGAKQFLNKYYQFQFQNKNNKNSLILSSYLFSSLEICSGLNLPNNKSLEFEDFEKWLPIPLNHGPIDILKKLGLVIDGYIIENDDNYFSENGGGNLNSRKNNASNLNFNDPHASFDYFGEGIQSHRREVKHEESVKNGSFKMYFGYSDDVIKISKIIILLKKFKKEKLTVDEITKLFKLVDISKNYKIITNKPPFIIPTDSKYHPYYDGEDKSKLVLSCYYELDRTWYSIFDFINHIHIDSLVITILTSEKFLNLSYTDDLVTGLLDRIIDYFFFVKINENIDMNFIEKYYNSTVKINKYLKNKQDNNISIKEFDILFNQFHLNEDDNYTFLDFDKYVKYKFDHRICMFQWCLVTIGMCCNKASHKLLVESLLFQLWKLGVKSARNSIIRVRKVWFLRRLRYEQKRAENISTVSSGSPAESNSTVKTSLSSPSPSSRSSSSPISSTPTSPSSNYYYQTDSYEGNMKPRSFLQPIIIESIEASRVDETLLFPCTDSFPFT</sequence>
<protein>
    <submittedName>
        <fullName evidence="5">Unnamed protein product</fullName>
    </submittedName>
</protein>
<feature type="compositionally biased region" description="Polar residues" evidence="3">
    <location>
        <begin position="75"/>
        <end position="91"/>
    </location>
</feature>
<dbReference type="SMART" id="SM00066">
    <property type="entry name" value="GAL4"/>
    <property type="match status" value="1"/>
</dbReference>